<comment type="caution">
    <text evidence="2">The sequence shown here is derived from an EMBL/GenBank/DDBJ whole genome shotgun (WGS) entry which is preliminary data.</text>
</comment>
<feature type="region of interest" description="Disordered" evidence="1">
    <location>
        <begin position="38"/>
        <end position="70"/>
    </location>
</feature>
<dbReference type="AlphaFoldDB" id="A0A8S3Y4U6"/>
<dbReference type="EMBL" id="CAJQZP010001576">
    <property type="protein sequence ID" value="CAG5055377.1"/>
    <property type="molecule type" value="Genomic_DNA"/>
</dbReference>
<feature type="compositionally biased region" description="Basic and acidic residues" evidence="1">
    <location>
        <begin position="56"/>
        <end position="70"/>
    </location>
</feature>
<protein>
    <submittedName>
        <fullName evidence="2">(apollo) hypothetical protein</fullName>
    </submittedName>
</protein>
<keyword evidence="3" id="KW-1185">Reference proteome</keyword>
<gene>
    <name evidence="2" type="ORF">PAPOLLO_LOCUS26291</name>
</gene>
<accession>A0A8S3Y4U6</accession>
<organism evidence="2 3">
    <name type="scientific">Parnassius apollo</name>
    <name type="common">Apollo butterfly</name>
    <name type="synonym">Papilio apollo</name>
    <dbReference type="NCBI Taxonomy" id="110799"/>
    <lineage>
        <taxon>Eukaryota</taxon>
        <taxon>Metazoa</taxon>
        <taxon>Ecdysozoa</taxon>
        <taxon>Arthropoda</taxon>
        <taxon>Hexapoda</taxon>
        <taxon>Insecta</taxon>
        <taxon>Pterygota</taxon>
        <taxon>Neoptera</taxon>
        <taxon>Endopterygota</taxon>
        <taxon>Lepidoptera</taxon>
        <taxon>Glossata</taxon>
        <taxon>Ditrysia</taxon>
        <taxon>Papilionoidea</taxon>
        <taxon>Papilionidae</taxon>
        <taxon>Parnassiinae</taxon>
        <taxon>Parnassini</taxon>
        <taxon>Parnassius</taxon>
        <taxon>Parnassius</taxon>
    </lineage>
</organism>
<evidence type="ECO:0000313" key="3">
    <source>
        <dbReference type="Proteomes" id="UP000691718"/>
    </source>
</evidence>
<proteinExistence type="predicted"/>
<evidence type="ECO:0000256" key="1">
    <source>
        <dbReference type="SAM" id="MobiDB-lite"/>
    </source>
</evidence>
<name>A0A8S3Y4U6_PARAO</name>
<evidence type="ECO:0000313" key="2">
    <source>
        <dbReference type="EMBL" id="CAG5055377.1"/>
    </source>
</evidence>
<reference evidence="2" key="1">
    <citation type="submission" date="2021-04" db="EMBL/GenBank/DDBJ databases">
        <authorList>
            <person name="Tunstrom K."/>
        </authorList>
    </citation>
    <scope>NUCLEOTIDE SEQUENCE</scope>
</reference>
<sequence>MCTGDALAGPGIQAAYTNQAPDIQDVYPDYHHLRCTGLVRTSERPSEAATAGPAEPDIKDDRRSRSLRPE</sequence>
<dbReference type="Proteomes" id="UP000691718">
    <property type="component" value="Unassembled WGS sequence"/>
</dbReference>